<proteinExistence type="predicted"/>
<evidence type="ECO:0000313" key="1">
    <source>
        <dbReference type="EMBL" id="ADO99967.1"/>
    </source>
</evidence>
<dbReference type="EMBL" id="GU075905">
    <property type="protein sequence ID" value="ADO99967.1"/>
    <property type="molecule type" value="Genomic_DNA"/>
</dbReference>
<dbReference type="KEGG" id="vg:10328060"/>
<dbReference type="GeneID" id="10328060"/>
<reference evidence="1 2" key="1">
    <citation type="journal article" date="2010" name="Environ. Microbiol.">
        <title>Genomic analysis of oceanic cyanobacterial myoviruses compared with T4-like myoviruses from diverse hosts and environments.</title>
        <authorList>
            <person name="Sullivan M.B."/>
            <person name="Huang K.H."/>
            <person name="Ignacio-Espinoza J.C."/>
            <person name="Berlin A.M."/>
            <person name="Kelly L."/>
            <person name="Weigele P.R."/>
            <person name="DeFrancesco A.S."/>
            <person name="Kern S.E."/>
            <person name="Thompson L.R."/>
            <person name="Young S."/>
            <person name="Yandava C."/>
            <person name="Fu R."/>
            <person name="Krastins B."/>
            <person name="Chase M."/>
            <person name="Sarracino D."/>
            <person name="Osburne M.S."/>
            <person name="Henn M.R."/>
            <person name="Chisholm S.W."/>
        </authorList>
    </citation>
    <scope>NUCLEOTIDE SEQUENCE [LARGE SCALE GENOMIC DNA]</scope>
    <source>
        <strain evidence="1">M4-259</strain>
    </source>
</reference>
<sequence>MTTSETTTMRAKTEVILERYPYRFVQKGLLENNGAPDYRIQKFNDIQKRYYDMYYLDSAAQLDCAIEDPEYVKWLDPDPEVAAYPRKGDSVSYESAV</sequence>
<dbReference type="RefSeq" id="YP_004323558.1">
    <property type="nucleotide sequence ID" value="NC_015284.1"/>
</dbReference>
<name>E3ST39_9CAUD</name>
<gene>
    <name evidence="1" type="ORF">PHM2_189</name>
</gene>
<dbReference type="OrthoDB" id="22076at10239"/>
<organism evidence="1 2">
    <name type="scientific">Prochlorococcus phage P-HM2</name>
    <dbReference type="NCBI Taxonomy" id="445696"/>
    <lineage>
        <taxon>Viruses</taxon>
        <taxon>Duplodnaviria</taxon>
        <taxon>Heunggongvirae</taxon>
        <taxon>Uroviricota</taxon>
        <taxon>Caudoviricetes</taxon>
        <taxon>Eurybiavirus</taxon>
        <taxon>Eurybiavirus PHM2</taxon>
    </lineage>
</organism>
<keyword evidence="2" id="KW-1185">Reference proteome</keyword>
<evidence type="ECO:0000313" key="2">
    <source>
        <dbReference type="Proteomes" id="UP000006538"/>
    </source>
</evidence>
<dbReference type="Proteomes" id="UP000006538">
    <property type="component" value="Segment"/>
</dbReference>
<protein>
    <submittedName>
        <fullName evidence="1">Uncharacterized protein</fullName>
    </submittedName>
</protein>
<accession>E3ST39</accession>